<comment type="subunit">
    <text evidence="8">Homotetramer.</text>
</comment>
<dbReference type="RefSeq" id="WP_039419151.1">
    <property type="nucleotide sequence ID" value="NZ_CALUCC010000349.1"/>
</dbReference>
<evidence type="ECO:0000256" key="1">
    <source>
        <dbReference type="ARBA" id="ARBA00002607"/>
    </source>
</evidence>
<comment type="similarity">
    <text evidence="2 8">Belongs to the short-chain dehydrogenases/reductases (SDR) family.</text>
</comment>
<dbReference type="Gene3D" id="3.40.50.720">
    <property type="entry name" value="NAD(P)-binding Rossmann-like Domain"/>
    <property type="match status" value="1"/>
</dbReference>
<reference evidence="10 12" key="1">
    <citation type="submission" date="2014-08" db="EMBL/GenBank/DDBJ databases">
        <title>Porphyromonas gulae strain:COT-052_OH1451 Genome sequencing.</title>
        <authorList>
            <person name="Wallis C."/>
            <person name="Deusch O."/>
            <person name="O'Flynn C."/>
            <person name="Davis I."/>
            <person name="Jospin G."/>
            <person name="Darling A.E."/>
            <person name="Coil D.A."/>
            <person name="Alexiev A."/>
            <person name="Horsfall A."/>
            <person name="Kirkwood N."/>
            <person name="Harris S."/>
            <person name="Eisen J.A."/>
        </authorList>
    </citation>
    <scope>NUCLEOTIDE SEQUENCE [LARGE SCALE GENOMIC DNA]</scope>
    <source>
        <strain evidence="12">COT-052 OH1451</strain>
        <strain evidence="10">COT-052_OH1451</strain>
    </source>
</reference>
<accession>A0A099WU62</accession>
<keyword evidence="8" id="KW-0276">Fatty acid metabolism</keyword>
<dbReference type="InterPro" id="IPR050259">
    <property type="entry name" value="SDR"/>
</dbReference>
<feature type="binding site" evidence="7">
    <location>
        <position position="91"/>
    </location>
    <ligand>
        <name>NADP(+)</name>
        <dbReference type="ChEBI" id="CHEBI:58349"/>
    </ligand>
</feature>
<dbReference type="EMBL" id="JRAK01000073">
    <property type="protein sequence ID" value="KGN88390.1"/>
    <property type="molecule type" value="Genomic_DNA"/>
</dbReference>
<reference evidence="11 13" key="2">
    <citation type="submission" date="2014-08" db="EMBL/GenBank/DDBJ databases">
        <title>Porphyromonas gulae strain:COT-052_OH3439 Genome sequencing.</title>
        <authorList>
            <person name="Wallis C."/>
            <person name="Deusch O."/>
            <person name="O'Flynn C."/>
            <person name="Davis I."/>
            <person name="Jospin G."/>
            <person name="Darling A.E."/>
            <person name="Coil D.A."/>
            <person name="Alexiev A."/>
            <person name="Horsfall A."/>
            <person name="Kirkwood N."/>
            <person name="Harris S."/>
            <person name="Eisen J.A."/>
        </authorList>
    </citation>
    <scope>NUCLEOTIDE SEQUENCE [LARGE SCALE GENOMIC DNA]</scope>
    <source>
        <strain evidence="13">COT-052 OH3439</strain>
        <strain evidence="11">COT-052_OH3439</strain>
    </source>
</reference>
<dbReference type="GO" id="GO:0051287">
    <property type="term" value="F:NAD binding"/>
    <property type="evidence" value="ECO:0007669"/>
    <property type="project" value="UniProtKB-UniRule"/>
</dbReference>
<keyword evidence="13" id="KW-1185">Reference proteome</keyword>
<protein>
    <recommendedName>
        <fullName evidence="8">3-oxoacyl-[acyl-carrier-protein] reductase</fullName>
        <ecNumber evidence="8">1.1.1.100</ecNumber>
    </recommendedName>
</protein>
<dbReference type="InterPro" id="IPR011284">
    <property type="entry name" value="3oxo_ACP_reduc"/>
</dbReference>
<evidence type="ECO:0000256" key="5">
    <source>
        <dbReference type="ARBA" id="ARBA00048508"/>
    </source>
</evidence>
<dbReference type="FunFam" id="3.40.50.720:FF:000115">
    <property type="entry name" value="3-oxoacyl-[acyl-carrier-protein] reductase FabG"/>
    <property type="match status" value="1"/>
</dbReference>
<gene>
    <name evidence="10" type="ORF">HR08_01695</name>
    <name evidence="11" type="ORF">HR15_05240</name>
</gene>
<dbReference type="eggNOG" id="COG1028">
    <property type="taxonomic scope" value="Bacteria"/>
</dbReference>
<dbReference type="Proteomes" id="UP000030146">
    <property type="component" value="Unassembled WGS sequence"/>
</dbReference>
<evidence type="ECO:0000256" key="7">
    <source>
        <dbReference type="PIRSR" id="PIRSR611284-2"/>
    </source>
</evidence>
<keyword evidence="8" id="KW-0444">Lipid biosynthesis</keyword>
<evidence type="ECO:0000256" key="3">
    <source>
        <dbReference type="ARBA" id="ARBA00022857"/>
    </source>
</evidence>
<dbReference type="STRING" id="111105.HR09_08735"/>
<keyword evidence="3 7" id="KW-0521">NADP</keyword>
<dbReference type="EMBL" id="JRAI01000010">
    <property type="protein sequence ID" value="KGN87621.1"/>
    <property type="molecule type" value="Genomic_DNA"/>
</dbReference>
<dbReference type="PATRIC" id="fig|111105.18.peg.1680"/>
<evidence type="ECO:0000313" key="11">
    <source>
        <dbReference type="EMBL" id="KGN88390.1"/>
    </source>
</evidence>
<dbReference type="GO" id="GO:0004316">
    <property type="term" value="F:3-oxoacyl-[acyl-carrier-protein] reductase (NADPH) activity"/>
    <property type="evidence" value="ECO:0007669"/>
    <property type="project" value="UniProtKB-UniRule"/>
</dbReference>
<dbReference type="CDD" id="cd05333">
    <property type="entry name" value="BKR_SDR_c"/>
    <property type="match status" value="1"/>
</dbReference>
<dbReference type="GO" id="GO:0006633">
    <property type="term" value="P:fatty acid biosynthetic process"/>
    <property type="evidence" value="ECO:0007669"/>
    <property type="project" value="UniProtKB-UniPathway"/>
</dbReference>
<comment type="caution">
    <text evidence="11">The sequence shown here is derived from an EMBL/GenBank/DDBJ whole genome shotgun (WGS) entry which is preliminary data.</text>
</comment>
<dbReference type="GeneID" id="57240024"/>
<organism evidence="11 13">
    <name type="scientific">Porphyromonas gulae</name>
    <dbReference type="NCBI Taxonomy" id="111105"/>
    <lineage>
        <taxon>Bacteria</taxon>
        <taxon>Pseudomonadati</taxon>
        <taxon>Bacteroidota</taxon>
        <taxon>Bacteroidia</taxon>
        <taxon>Bacteroidales</taxon>
        <taxon>Porphyromonadaceae</taxon>
        <taxon>Porphyromonas</taxon>
    </lineage>
</organism>
<dbReference type="SMART" id="SM00822">
    <property type="entry name" value="PKS_KR"/>
    <property type="match status" value="1"/>
</dbReference>
<dbReference type="Proteomes" id="UP000030130">
    <property type="component" value="Unassembled WGS sequence"/>
</dbReference>
<name>A0A099WU62_9PORP</name>
<dbReference type="PANTHER" id="PTHR42879">
    <property type="entry name" value="3-OXOACYL-(ACYL-CARRIER-PROTEIN) REDUCTASE"/>
    <property type="match status" value="1"/>
</dbReference>
<comment type="function">
    <text evidence="1 8">Catalyzes the NADPH-dependent reduction of beta-ketoacyl-ACP substrates to beta-hydroxyacyl-ACP products, the first reductive step in the elongation cycle of fatty acid biosynthesis.</text>
</comment>
<dbReference type="NCBIfam" id="TIGR01830">
    <property type="entry name" value="3oxo_ACP_reduc"/>
    <property type="match status" value="1"/>
</dbReference>
<dbReference type="NCBIfam" id="NF009466">
    <property type="entry name" value="PRK12826.1-2"/>
    <property type="match status" value="1"/>
</dbReference>
<feature type="binding site" evidence="7">
    <location>
        <position position="189"/>
    </location>
    <ligand>
        <name>NADP(+)</name>
        <dbReference type="ChEBI" id="CHEBI:58349"/>
    </ligand>
</feature>
<dbReference type="PROSITE" id="PS00061">
    <property type="entry name" value="ADH_SHORT"/>
    <property type="match status" value="1"/>
</dbReference>
<evidence type="ECO:0000256" key="2">
    <source>
        <dbReference type="ARBA" id="ARBA00006484"/>
    </source>
</evidence>
<dbReference type="InterPro" id="IPR057326">
    <property type="entry name" value="KR_dom"/>
</dbReference>
<dbReference type="InterPro" id="IPR020904">
    <property type="entry name" value="Sc_DH/Rdtase_CS"/>
</dbReference>
<comment type="pathway">
    <text evidence="8">Lipid metabolism; fatty acid biosynthesis.</text>
</comment>
<evidence type="ECO:0000313" key="12">
    <source>
        <dbReference type="Proteomes" id="UP000030130"/>
    </source>
</evidence>
<evidence type="ECO:0000313" key="10">
    <source>
        <dbReference type="EMBL" id="KGN87621.1"/>
    </source>
</evidence>
<keyword evidence="8" id="KW-0275">Fatty acid biosynthesis</keyword>
<evidence type="ECO:0000259" key="9">
    <source>
        <dbReference type="SMART" id="SM00822"/>
    </source>
</evidence>
<feature type="domain" description="Ketoreductase" evidence="9">
    <location>
        <begin position="7"/>
        <end position="187"/>
    </location>
</feature>
<dbReference type="InterPro" id="IPR036291">
    <property type="entry name" value="NAD(P)-bd_dom_sf"/>
</dbReference>
<proteinExistence type="inferred from homology"/>
<dbReference type="NCBIfam" id="NF005559">
    <property type="entry name" value="PRK07231.1"/>
    <property type="match status" value="1"/>
</dbReference>
<keyword evidence="8" id="KW-0443">Lipid metabolism</keyword>
<evidence type="ECO:0000256" key="6">
    <source>
        <dbReference type="PIRSR" id="PIRSR611284-1"/>
    </source>
</evidence>
<dbReference type="PANTHER" id="PTHR42879:SF2">
    <property type="entry name" value="3-OXOACYL-[ACYL-CARRIER-PROTEIN] REDUCTASE FABG"/>
    <property type="match status" value="1"/>
</dbReference>
<dbReference type="InterPro" id="IPR002347">
    <property type="entry name" value="SDR_fam"/>
</dbReference>
<dbReference type="EC" id="1.1.1.100" evidence="8"/>
<evidence type="ECO:0000256" key="4">
    <source>
        <dbReference type="ARBA" id="ARBA00023002"/>
    </source>
</evidence>
<feature type="binding site" evidence="7">
    <location>
        <begin position="13"/>
        <end position="16"/>
    </location>
    <ligand>
        <name>NADP(+)</name>
        <dbReference type="ChEBI" id="CHEBI:58349"/>
    </ligand>
</feature>
<feature type="binding site" evidence="7">
    <location>
        <begin position="156"/>
        <end position="160"/>
    </location>
    <ligand>
        <name>NADP(+)</name>
        <dbReference type="ChEBI" id="CHEBI:58349"/>
    </ligand>
</feature>
<dbReference type="NCBIfam" id="NF004198">
    <property type="entry name" value="PRK05653.1-3"/>
    <property type="match status" value="1"/>
</dbReference>
<dbReference type="PRINTS" id="PR00081">
    <property type="entry name" value="GDHRDH"/>
</dbReference>
<dbReference type="PRINTS" id="PR00080">
    <property type="entry name" value="SDRFAMILY"/>
</dbReference>
<comment type="catalytic activity">
    <reaction evidence="5 8">
        <text>a (3R)-hydroxyacyl-[ACP] + NADP(+) = a 3-oxoacyl-[ACP] + NADPH + H(+)</text>
        <dbReference type="Rhea" id="RHEA:17397"/>
        <dbReference type="Rhea" id="RHEA-COMP:9916"/>
        <dbReference type="Rhea" id="RHEA-COMP:9945"/>
        <dbReference type="ChEBI" id="CHEBI:15378"/>
        <dbReference type="ChEBI" id="CHEBI:57783"/>
        <dbReference type="ChEBI" id="CHEBI:58349"/>
        <dbReference type="ChEBI" id="CHEBI:78776"/>
        <dbReference type="ChEBI" id="CHEBI:78827"/>
        <dbReference type="EC" id="1.1.1.100"/>
    </reaction>
</comment>
<dbReference type="OrthoDB" id="9788235at2"/>
<feature type="active site" description="Proton acceptor" evidence="6">
    <location>
        <position position="156"/>
    </location>
</feature>
<dbReference type="SUPFAM" id="SSF51735">
    <property type="entry name" value="NAD(P)-binding Rossmann-fold domains"/>
    <property type="match status" value="1"/>
</dbReference>
<evidence type="ECO:0000256" key="8">
    <source>
        <dbReference type="RuleBase" id="RU366074"/>
    </source>
</evidence>
<dbReference type="UniPathway" id="UPA00094"/>
<evidence type="ECO:0000313" key="13">
    <source>
        <dbReference type="Proteomes" id="UP000030146"/>
    </source>
</evidence>
<dbReference type="AlphaFoldDB" id="A0A099WU62"/>
<dbReference type="Pfam" id="PF13561">
    <property type="entry name" value="adh_short_C2"/>
    <property type="match status" value="1"/>
</dbReference>
<keyword evidence="4 8" id="KW-0560">Oxidoreductase</keyword>
<sequence>MKLLENKVALITGAGRGIGRAIAYKYATEGADVAITDLNIDEGVQAFVEELKRLGVRAAAYASNAADFDAAHTVVEQIKADFGRIDILVNNAGITRDGLMMRMTEQQWDAVINVNLKSAFNMIHAVTPIMMGQRTGSIINMASVVGVSGNAGQSNYSASKAGMIGLAKSVAKELGSRGVRANAIAPGFIITDMTAVLSEEVKKQWAAQIPLRRGGTPEDVANVATFLGSDLSSYVTGQVVHVCGGMNM</sequence>